<comment type="caution">
    <text evidence="2">The sequence shown here is derived from an EMBL/GenBank/DDBJ whole genome shotgun (WGS) entry which is preliminary data.</text>
</comment>
<accession>A0A7J7ICX7</accession>
<keyword evidence="3" id="KW-1185">Reference proteome</keyword>
<dbReference type="EMBL" id="VWRR01000017">
    <property type="protein sequence ID" value="KAF6000945.1"/>
    <property type="molecule type" value="Genomic_DNA"/>
</dbReference>
<feature type="region of interest" description="Disordered" evidence="1">
    <location>
        <begin position="26"/>
        <end position="81"/>
    </location>
</feature>
<sequence>MDTAPLSVPTTRLEWSSIPTAALSWHSAQQEWQGRRESGPFPHARPFMDDSEPETAPSTPRMDGSRSLGRDESPRSIPSPDLSLCPCGARATRSLLPIFHVALSRYGDKELHRLLRGSPLPDHMLREIRSWIGNLESGVIVAPTSQLHVSNACGHCFELLRQMLCLSVDSLAALPAHLLQQPRFQSWPPSTLQTAPNLIQRHQSVESIHWGPGSEIPAASPPMQFASAVPIGTAGAMKSSMRLAPRRQTQAALEPQSHSRNERGSPMVIRMRCGSIQKNYRIWSERPLRRMFRRFLQLELRLDPSRSVVRYRRWDARYVDRLPPIVTDYTRHPHCREVFDWDTPANLRFQDHDHIDCEILEAIPVEPEAPNETNPERQ</sequence>
<dbReference type="Proteomes" id="UP000530660">
    <property type="component" value="Unassembled WGS sequence"/>
</dbReference>
<gene>
    <name evidence="2" type="ORF">F1559_003339</name>
</gene>
<organism evidence="2 3">
    <name type="scientific">Cyanidiococcus yangmingshanensis</name>
    <dbReference type="NCBI Taxonomy" id="2690220"/>
    <lineage>
        <taxon>Eukaryota</taxon>
        <taxon>Rhodophyta</taxon>
        <taxon>Bangiophyceae</taxon>
        <taxon>Cyanidiales</taxon>
        <taxon>Cyanidiaceae</taxon>
        <taxon>Cyanidiococcus</taxon>
    </lineage>
</organism>
<evidence type="ECO:0000256" key="1">
    <source>
        <dbReference type="SAM" id="MobiDB-lite"/>
    </source>
</evidence>
<dbReference type="OrthoDB" id="10566622at2759"/>
<name>A0A7J7ICX7_9RHOD</name>
<protein>
    <submittedName>
        <fullName evidence="2">Uncharacterized protein</fullName>
    </submittedName>
</protein>
<proteinExistence type="predicted"/>
<evidence type="ECO:0000313" key="2">
    <source>
        <dbReference type="EMBL" id="KAF6000945.1"/>
    </source>
</evidence>
<dbReference type="AlphaFoldDB" id="A0A7J7ICX7"/>
<reference evidence="2 3" key="1">
    <citation type="journal article" date="2020" name="J. Phycol.">
        <title>Comparative genome analysis reveals Cyanidiococcus gen. nov., a new extremophilic red algal genus sister to Cyanidioschyzon (Cyanidioschyzonaceae, Rhodophyta).</title>
        <authorList>
            <person name="Liu S.-L."/>
            <person name="Chiang Y.-R."/>
            <person name="Yoon H.S."/>
            <person name="Fu H.-Y."/>
        </authorList>
    </citation>
    <scope>NUCLEOTIDE SEQUENCE [LARGE SCALE GENOMIC DNA]</scope>
    <source>
        <strain evidence="2 3">THAL066</strain>
    </source>
</reference>
<evidence type="ECO:0000313" key="3">
    <source>
        <dbReference type="Proteomes" id="UP000530660"/>
    </source>
</evidence>